<accession>A0A4U0XUH7</accession>
<gene>
    <name evidence="2" type="ORF">B0A49_00762</name>
</gene>
<keyword evidence="3" id="KW-1185">Reference proteome</keyword>
<evidence type="ECO:0000256" key="1">
    <source>
        <dbReference type="SAM" id="MobiDB-lite"/>
    </source>
</evidence>
<feature type="compositionally biased region" description="Pro residues" evidence="1">
    <location>
        <begin position="267"/>
        <end position="276"/>
    </location>
</feature>
<dbReference type="STRING" id="331657.A0A4U0XUH7"/>
<protein>
    <recommendedName>
        <fullName evidence="4">Transcription factor domain-containing protein</fullName>
    </recommendedName>
</protein>
<organism evidence="2 3">
    <name type="scientific">Cryomyces minteri</name>
    <dbReference type="NCBI Taxonomy" id="331657"/>
    <lineage>
        <taxon>Eukaryota</taxon>
        <taxon>Fungi</taxon>
        <taxon>Dikarya</taxon>
        <taxon>Ascomycota</taxon>
        <taxon>Pezizomycotina</taxon>
        <taxon>Dothideomycetes</taxon>
        <taxon>Dothideomycetes incertae sedis</taxon>
        <taxon>Cryomyces</taxon>
    </lineage>
</organism>
<feature type="compositionally biased region" description="Polar residues" evidence="1">
    <location>
        <begin position="213"/>
        <end position="228"/>
    </location>
</feature>
<evidence type="ECO:0000313" key="2">
    <source>
        <dbReference type="EMBL" id="TKA80156.1"/>
    </source>
</evidence>
<dbReference type="EMBL" id="NAJN01000068">
    <property type="protein sequence ID" value="TKA80156.1"/>
    <property type="molecule type" value="Genomic_DNA"/>
</dbReference>
<feature type="compositionally biased region" description="Low complexity" evidence="1">
    <location>
        <begin position="196"/>
        <end position="206"/>
    </location>
</feature>
<dbReference type="Proteomes" id="UP000308768">
    <property type="component" value="Unassembled WGS sequence"/>
</dbReference>
<feature type="compositionally biased region" description="Polar residues" evidence="1">
    <location>
        <begin position="245"/>
        <end position="259"/>
    </location>
</feature>
<feature type="region of interest" description="Disordered" evidence="1">
    <location>
        <begin position="180"/>
        <end position="276"/>
    </location>
</feature>
<sequence>MRSFFELELLYSFIYVLSPNSRVPVIHPHAQTLMFEYCIDYASKMQSLLSDPNYTAPLTFHDAMRVYMVGRHLLDVLNQEQERILSGIIPPPPAVPSDSPGPPPLPLMQQHASNTARSVTCIKQITDILGRFGERWGYHLWRDRFQKDSENTLMDLEHRRRTSEQGLSQYDTSRRESMYDMGHRGSIYPPSSAGLSPPYQQPSPSYGFDGQQRHSSSPLYQLPNSSGYPVQQQVQQQQPPPPPLQAQSWPDWSQINNATAFPGRSSTPPPGYFPHQ</sequence>
<proteinExistence type="predicted"/>
<comment type="caution">
    <text evidence="2">The sequence shown here is derived from an EMBL/GenBank/DDBJ whole genome shotgun (WGS) entry which is preliminary data.</text>
</comment>
<evidence type="ECO:0008006" key="4">
    <source>
        <dbReference type="Google" id="ProtNLM"/>
    </source>
</evidence>
<reference evidence="2 3" key="1">
    <citation type="submission" date="2017-03" db="EMBL/GenBank/DDBJ databases">
        <title>Genomes of endolithic fungi from Antarctica.</title>
        <authorList>
            <person name="Coleine C."/>
            <person name="Masonjones S."/>
            <person name="Stajich J.E."/>
        </authorList>
    </citation>
    <scope>NUCLEOTIDE SEQUENCE [LARGE SCALE GENOMIC DNA]</scope>
    <source>
        <strain evidence="2 3">CCFEE 5187</strain>
    </source>
</reference>
<dbReference type="OrthoDB" id="5319458at2759"/>
<dbReference type="AlphaFoldDB" id="A0A4U0XUH7"/>
<name>A0A4U0XUH7_9PEZI</name>
<evidence type="ECO:0000313" key="3">
    <source>
        <dbReference type="Proteomes" id="UP000308768"/>
    </source>
</evidence>